<dbReference type="InterPro" id="IPR035896">
    <property type="entry name" value="AN1-like_Znf"/>
</dbReference>
<keyword evidence="1" id="KW-0479">Metal-binding</keyword>
<evidence type="ECO:0000313" key="7">
    <source>
        <dbReference type="Proteomes" id="UP000594454"/>
    </source>
</evidence>
<name>A0A7R8V7M2_HERIL</name>
<evidence type="ECO:0000256" key="4">
    <source>
        <dbReference type="PROSITE-ProRule" id="PRU00449"/>
    </source>
</evidence>
<dbReference type="GO" id="GO:0008270">
    <property type="term" value="F:zinc ion binding"/>
    <property type="evidence" value="ECO:0007669"/>
    <property type="project" value="UniProtKB-KW"/>
</dbReference>
<evidence type="ECO:0000313" key="6">
    <source>
        <dbReference type="EMBL" id="CAD7094214.1"/>
    </source>
</evidence>
<accession>A0A7R8V7M2</accession>
<gene>
    <name evidence="6" type="ORF">HERILL_LOCUS16437</name>
</gene>
<evidence type="ECO:0000256" key="1">
    <source>
        <dbReference type="ARBA" id="ARBA00022723"/>
    </source>
</evidence>
<dbReference type="Proteomes" id="UP000594454">
    <property type="component" value="Chromosome 7"/>
</dbReference>
<protein>
    <recommendedName>
        <fullName evidence="5">AN1-type domain-containing protein</fullName>
    </recommendedName>
</protein>
<dbReference type="Gene3D" id="4.10.1110.10">
    <property type="entry name" value="AN1-like Zinc finger"/>
    <property type="match status" value="1"/>
</dbReference>
<keyword evidence="2 4" id="KW-0863">Zinc-finger</keyword>
<keyword evidence="7" id="KW-1185">Reference proteome</keyword>
<dbReference type="InterPro" id="IPR000058">
    <property type="entry name" value="Znf_AN1"/>
</dbReference>
<dbReference type="Pfam" id="PF01428">
    <property type="entry name" value="zf-AN1"/>
    <property type="match status" value="1"/>
</dbReference>
<feature type="domain" description="AN1-type" evidence="5">
    <location>
        <begin position="66"/>
        <end position="115"/>
    </location>
</feature>
<dbReference type="EMBL" id="LR899015">
    <property type="protein sequence ID" value="CAD7094214.1"/>
    <property type="molecule type" value="Genomic_DNA"/>
</dbReference>
<dbReference type="SUPFAM" id="SSF118310">
    <property type="entry name" value="AN1-like Zinc finger"/>
    <property type="match status" value="1"/>
</dbReference>
<dbReference type="PROSITE" id="PS51039">
    <property type="entry name" value="ZF_AN1"/>
    <property type="match status" value="1"/>
</dbReference>
<dbReference type="SMART" id="SM00154">
    <property type="entry name" value="ZnF_AN1"/>
    <property type="match status" value="1"/>
</dbReference>
<dbReference type="FunCoup" id="A0A7R8V7M2">
    <property type="interactions" value="18"/>
</dbReference>
<keyword evidence="3" id="KW-0862">Zinc</keyword>
<organism evidence="6 7">
    <name type="scientific">Hermetia illucens</name>
    <name type="common">Black soldier fly</name>
    <dbReference type="NCBI Taxonomy" id="343691"/>
    <lineage>
        <taxon>Eukaryota</taxon>
        <taxon>Metazoa</taxon>
        <taxon>Ecdysozoa</taxon>
        <taxon>Arthropoda</taxon>
        <taxon>Hexapoda</taxon>
        <taxon>Insecta</taxon>
        <taxon>Pterygota</taxon>
        <taxon>Neoptera</taxon>
        <taxon>Endopterygota</taxon>
        <taxon>Diptera</taxon>
        <taxon>Brachycera</taxon>
        <taxon>Stratiomyomorpha</taxon>
        <taxon>Stratiomyidae</taxon>
        <taxon>Hermetiinae</taxon>
        <taxon>Hermetia</taxon>
    </lineage>
</organism>
<reference evidence="6 7" key="1">
    <citation type="submission" date="2020-11" db="EMBL/GenBank/DDBJ databases">
        <authorList>
            <person name="Wallbank WR R."/>
            <person name="Pardo Diaz C."/>
            <person name="Kozak K."/>
            <person name="Martin S."/>
            <person name="Jiggins C."/>
            <person name="Moest M."/>
            <person name="Warren A I."/>
            <person name="Generalovic N T."/>
            <person name="Byers J.R.P. K."/>
            <person name="Montejo-Kovacevich G."/>
            <person name="Yen C E."/>
        </authorList>
    </citation>
    <scope>NUCLEOTIDE SEQUENCE [LARGE SCALE GENOMIC DNA]</scope>
</reference>
<evidence type="ECO:0000256" key="2">
    <source>
        <dbReference type="ARBA" id="ARBA00022771"/>
    </source>
</evidence>
<dbReference type="InParanoid" id="A0A7R8V7M2"/>
<evidence type="ECO:0000256" key="3">
    <source>
        <dbReference type="ARBA" id="ARBA00022833"/>
    </source>
</evidence>
<dbReference type="AlphaFoldDB" id="A0A7R8V7M2"/>
<proteinExistence type="predicted"/>
<sequence>MCATDKFNRIVWLLEANMATPKSSSSSLTTENDSKPPKIPAAVQHLDTLSNVKVEKDLENVLETVKTLDVLCAYTKCKMKTNLMGQNCEYCRERYCFKHGLPEIHGCGEAVRKDERKKFLHPEPAKTIRQREDLAKAKTRLHVKLKDMNISRKQKQPGGNKSKK</sequence>
<evidence type="ECO:0000259" key="5">
    <source>
        <dbReference type="PROSITE" id="PS51039"/>
    </source>
</evidence>